<dbReference type="Proteomes" id="UP000319576">
    <property type="component" value="Chromosome"/>
</dbReference>
<gene>
    <name evidence="1" type="ORF">ETAA1_56070</name>
</gene>
<sequence length="55" mass="5931">MIRGRLDDEQPHGVHFNTDRSVATVMFDGPAPDPAVLARLKQRLGPSGLAITAHP</sequence>
<reference evidence="1 2" key="1">
    <citation type="submission" date="2019-02" db="EMBL/GenBank/DDBJ databases">
        <title>Deep-cultivation of Planctomycetes and their phenomic and genomic characterization uncovers novel biology.</title>
        <authorList>
            <person name="Wiegand S."/>
            <person name="Jogler M."/>
            <person name="Boedeker C."/>
            <person name="Pinto D."/>
            <person name="Vollmers J."/>
            <person name="Rivas-Marin E."/>
            <person name="Kohn T."/>
            <person name="Peeters S.H."/>
            <person name="Heuer A."/>
            <person name="Rast P."/>
            <person name="Oberbeckmann S."/>
            <person name="Bunk B."/>
            <person name="Jeske O."/>
            <person name="Meyerdierks A."/>
            <person name="Storesund J.E."/>
            <person name="Kallscheuer N."/>
            <person name="Luecker S."/>
            <person name="Lage O.M."/>
            <person name="Pohl T."/>
            <person name="Merkel B.J."/>
            <person name="Hornburger P."/>
            <person name="Mueller R.-W."/>
            <person name="Bruemmer F."/>
            <person name="Labrenz M."/>
            <person name="Spormann A.M."/>
            <person name="Op den Camp H."/>
            <person name="Overmann J."/>
            <person name="Amann R."/>
            <person name="Jetten M.S.M."/>
            <person name="Mascher T."/>
            <person name="Medema M.H."/>
            <person name="Devos D.P."/>
            <person name="Kaster A.-K."/>
            <person name="Ovreas L."/>
            <person name="Rohde M."/>
            <person name="Galperin M.Y."/>
            <person name="Jogler C."/>
        </authorList>
    </citation>
    <scope>NUCLEOTIDE SEQUENCE [LARGE SCALE GENOMIC DNA]</scope>
    <source>
        <strain evidence="1 2">ETA_A1</strain>
    </source>
</reference>
<proteinExistence type="predicted"/>
<evidence type="ECO:0000313" key="1">
    <source>
        <dbReference type="EMBL" id="QDU23603.1"/>
    </source>
</evidence>
<evidence type="ECO:0000313" key="2">
    <source>
        <dbReference type="Proteomes" id="UP000319576"/>
    </source>
</evidence>
<dbReference type="KEGG" id="uli:ETAA1_56070"/>
<dbReference type="EMBL" id="CP036273">
    <property type="protein sequence ID" value="QDU23603.1"/>
    <property type="molecule type" value="Genomic_DNA"/>
</dbReference>
<organism evidence="1 2">
    <name type="scientific">Urbifossiella limnaea</name>
    <dbReference type="NCBI Taxonomy" id="2528023"/>
    <lineage>
        <taxon>Bacteria</taxon>
        <taxon>Pseudomonadati</taxon>
        <taxon>Planctomycetota</taxon>
        <taxon>Planctomycetia</taxon>
        <taxon>Gemmatales</taxon>
        <taxon>Gemmataceae</taxon>
        <taxon>Urbifossiella</taxon>
    </lineage>
</organism>
<name>A0A517Y1J4_9BACT</name>
<keyword evidence="2" id="KW-1185">Reference proteome</keyword>
<accession>A0A517Y1J4</accession>
<protein>
    <submittedName>
        <fullName evidence="1">Uncharacterized protein</fullName>
    </submittedName>
</protein>
<dbReference type="RefSeq" id="WP_202920451.1">
    <property type="nucleotide sequence ID" value="NZ_CP036273.1"/>
</dbReference>
<dbReference type="AlphaFoldDB" id="A0A517Y1J4"/>